<protein>
    <submittedName>
        <fullName evidence="2">XRE family transcriptional regulator</fullName>
    </submittedName>
</protein>
<dbReference type="PROSITE" id="PS50943">
    <property type="entry name" value="HTH_CROC1"/>
    <property type="match status" value="1"/>
</dbReference>
<dbReference type="AlphaFoldDB" id="A0A4R4YHD5"/>
<accession>A0A4R4YHD5</accession>
<dbReference type="SUPFAM" id="SSF47413">
    <property type="entry name" value="lambda repressor-like DNA-binding domains"/>
    <property type="match status" value="1"/>
</dbReference>
<dbReference type="GO" id="GO:0003677">
    <property type="term" value="F:DNA binding"/>
    <property type="evidence" value="ECO:0007669"/>
    <property type="project" value="InterPro"/>
</dbReference>
<dbReference type="Pfam" id="PF01381">
    <property type="entry name" value="HTH_3"/>
    <property type="match status" value="1"/>
</dbReference>
<dbReference type="OrthoDB" id="4523834at2"/>
<reference evidence="2 3" key="1">
    <citation type="submission" date="2019-03" db="EMBL/GenBank/DDBJ databases">
        <title>Draft genome sequences of novel Actinobacteria.</title>
        <authorList>
            <person name="Sahin N."/>
            <person name="Ay H."/>
            <person name="Saygin H."/>
        </authorList>
    </citation>
    <scope>NUCLEOTIDE SEQUENCE [LARGE SCALE GENOMIC DNA]</scope>
    <source>
        <strain evidence="2 3">7K502</strain>
    </source>
</reference>
<sequence length="435" mass="47774">MKSVALRAAFRNALSTYPIRTQGVLVRCLLDTVRCARDDGHMPPIAHWTGLEAKLLRNALRLTVNAFADLLGVHPRTINKWESRLAEITPLPELQSALDTALQRAPDTARARFDQFREHAASDAAVDVAEQPPLASHNGANQNRHVVDNIVEFIGSDMATRREFLELSLLTGAALVVPVRQWAAEAPVVPIKPDQVGQDEIQGLEQAVELFRRWDASGQGGLHRKAVLGQLNAVVEALQHRRAATEQRRLYQVTSELAQLAGFMTWDAGFPVAAQRYFLYGACKRAGSFDLGAKIVGDMAQLSKALGQYEDSFAMVRTALVTLPRNASPLVRAELHGHEACAYARFGRSEAASTRRAVEASLDAFDQAAPGSQQAWNRYMDRAEVESLASAAHTQLALRDPTSQHVDTYTRHAEAHALKATESRQQGRSVVVKSN</sequence>
<name>A0A4R4YHD5_9PSEU</name>
<feature type="domain" description="HTH cro/C1-type" evidence="1">
    <location>
        <begin position="54"/>
        <end position="89"/>
    </location>
</feature>
<dbReference type="InterPro" id="IPR001387">
    <property type="entry name" value="Cro/C1-type_HTH"/>
</dbReference>
<gene>
    <name evidence="2" type="ORF">E1288_24545</name>
</gene>
<evidence type="ECO:0000313" key="3">
    <source>
        <dbReference type="Proteomes" id="UP000294947"/>
    </source>
</evidence>
<keyword evidence="3" id="KW-1185">Reference proteome</keyword>
<dbReference type="InterPro" id="IPR010982">
    <property type="entry name" value="Lambda_DNA-bd_dom_sf"/>
</dbReference>
<dbReference type="EMBL" id="SMKW01000034">
    <property type="protein sequence ID" value="TDD44291.1"/>
    <property type="molecule type" value="Genomic_DNA"/>
</dbReference>
<organism evidence="2 3">
    <name type="scientific">Saccharopolyspora elongata</name>
    <dbReference type="NCBI Taxonomy" id="2530387"/>
    <lineage>
        <taxon>Bacteria</taxon>
        <taxon>Bacillati</taxon>
        <taxon>Actinomycetota</taxon>
        <taxon>Actinomycetes</taxon>
        <taxon>Pseudonocardiales</taxon>
        <taxon>Pseudonocardiaceae</taxon>
        <taxon>Saccharopolyspora</taxon>
    </lineage>
</organism>
<dbReference type="CDD" id="cd00093">
    <property type="entry name" value="HTH_XRE"/>
    <property type="match status" value="1"/>
</dbReference>
<dbReference type="Proteomes" id="UP000294947">
    <property type="component" value="Unassembled WGS sequence"/>
</dbReference>
<dbReference type="Gene3D" id="1.10.260.40">
    <property type="entry name" value="lambda repressor-like DNA-binding domains"/>
    <property type="match status" value="1"/>
</dbReference>
<evidence type="ECO:0000259" key="1">
    <source>
        <dbReference type="PROSITE" id="PS50943"/>
    </source>
</evidence>
<evidence type="ECO:0000313" key="2">
    <source>
        <dbReference type="EMBL" id="TDD44291.1"/>
    </source>
</evidence>
<dbReference type="RefSeq" id="WP_132488892.1">
    <property type="nucleotide sequence ID" value="NZ_SMKW01000034.1"/>
</dbReference>
<proteinExistence type="predicted"/>
<comment type="caution">
    <text evidence="2">The sequence shown here is derived from an EMBL/GenBank/DDBJ whole genome shotgun (WGS) entry which is preliminary data.</text>
</comment>